<proteinExistence type="inferred from homology"/>
<name>A0ABT6ZIN0_9ACTN</name>
<feature type="transmembrane region" description="Helical" evidence="15">
    <location>
        <begin position="41"/>
        <end position="68"/>
    </location>
</feature>
<keyword evidence="3" id="KW-1003">Cell membrane</keyword>
<dbReference type="InterPro" id="IPR036945">
    <property type="entry name" value="DAGK_sf"/>
</dbReference>
<evidence type="ECO:0000313" key="16">
    <source>
        <dbReference type="EMBL" id="MDJ1128917.1"/>
    </source>
</evidence>
<evidence type="ECO:0000256" key="10">
    <source>
        <dbReference type="ARBA" id="ARBA00022989"/>
    </source>
</evidence>
<comment type="similarity">
    <text evidence="2">Belongs to the bacterial diacylglycerol kinase family.</text>
</comment>
<sequence length="127" mass="13444">MIPGSDRNHPTLIKSFLFAMQGFAFAFRTERNIKIMLGGMVFAVVMGLVCQCNAAEWGVVLLGCGAVLSAELMNTSIETVVDLVSPEYHELAGRAKDIAAAAVYTLCVLVGIMGVVVFAGAALRAYA</sequence>
<dbReference type="Proteomes" id="UP001431693">
    <property type="component" value="Unassembled WGS sequence"/>
</dbReference>
<evidence type="ECO:0000256" key="5">
    <source>
        <dbReference type="ARBA" id="ARBA00022679"/>
    </source>
</evidence>
<evidence type="ECO:0000256" key="9">
    <source>
        <dbReference type="ARBA" id="ARBA00022840"/>
    </source>
</evidence>
<organism evidence="16 17">
    <name type="scientific">Kribbibacterium absianum</name>
    <dbReference type="NCBI Taxonomy" id="3044210"/>
    <lineage>
        <taxon>Bacteria</taxon>
        <taxon>Bacillati</taxon>
        <taxon>Actinomycetota</taxon>
        <taxon>Coriobacteriia</taxon>
        <taxon>Coriobacteriales</taxon>
        <taxon>Kribbibacteriaceae</taxon>
        <taxon>Kribbibacterium</taxon>
    </lineage>
</organism>
<gene>
    <name evidence="16" type="ORF">QJ043_02315</name>
</gene>
<evidence type="ECO:0000256" key="15">
    <source>
        <dbReference type="SAM" id="Phobius"/>
    </source>
</evidence>
<keyword evidence="13" id="KW-0594">Phospholipid biosynthesis</keyword>
<keyword evidence="6 15" id="KW-0812">Transmembrane</keyword>
<keyword evidence="10 15" id="KW-1133">Transmembrane helix</keyword>
<keyword evidence="17" id="KW-1185">Reference proteome</keyword>
<keyword evidence="4" id="KW-0444">Lipid biosynthesis</keyword>
<dbReference type="CDD" id="cd14265">
    <property type="entry name" value="UDPK_IM_like"/>
    <property type="match status" value="1"/>
</dbReference>
<evidence type="ECO:0000256" key="2">
    <source>
        <dbReference type="ARBA" id="ARBA00005967"/>
    </source>
</evidence>
<dbReference type="PROSITE" id="PS01069">
    <property type="entry name" value="DAGK_PROKAR"/>
    <property type="match status" value="1"/>
</dbReference>
<evidence type="ECO:0000256" key="8">
    <source>
        <dbReference type="ARBA" id="ARBA00022777"/>
    </source>
</evidence>
<comment type="caution">
    <text evidence="16">The sequence shown here is derived from an EMBL/GenBank/DDBJ whole genome shotgun (WGS) entry which is preliminary data.</text>
</comment>
<dbReference type="PANTHER" id="PTHR34299">
    <property type="entry name" value="DIACYLGLYCEROL KINASE"/>
    <property type="match status" value="1"/>
</dbReference>
<comment type="subcellular location">
    <subcellularLocation>
        <location evidence="1">Cell membrane</location>
        <topology evidence="1">Multi-pass membrane protein</topology>
    </subcellularLocation>
</comment>
<dbReference type="Gene3D" id="1.10.287.3610">
    <property type="match status" value="1"/>
</dbReference>
<evidence type="ECO:0000256" key="12">
    <source>
        <dbReference type="ARBA" id="ARBA00023136"/>
    </source>
</evidence>
<evidence type="ECO:0000256" key="6">
    <source>
        <dbReference type="ARBA" id="ARBA00022692"/>
    </source>
</evidence>
<evidence type="ECO:0000313" key="17">
    <source>
        <dbReference type="Proteomes" id="UP001431693"/>
    </source>
</evidence>
<accession>A0ABT6ZIN0</accession>
<feature type="transmembrane region" description="Helical" evidence="15">
    <location>
        <begin position="98"/>
        <end position="123"/>
    </location>
</feature>
<keyword evidence="5 16" id="KW-0808">Transferase</keyword>
<keyword evidence="14" id="KW-1208">Phospholipid metabolism</keyword>
<keyword evidence="9" id="KW-0067">ATP-binding</keyword>
<dbReference type="InterPro" id="IPR033717">
    <property type="entry name" value="UDPK"/>
</dbReference>
<reference evidence="16" key="1">
    <citation type="submission" date="2023-05" db="EMBL/GenBank/DDBJ databases">
        <title>[olsenella] sp. nov., isolated from a pig farm feces dump.</title>
        <authorList>
            <person name="Chang Y.-H."/>
        </authorList>
    </citation>
    <scope>NUCLEOTIDE SEQUENCE</scope>
    <source>
        <strain evidence="16">YH-ols2217</strain>
    </source>
</reference>
<evidence type="ECO:0000256" key="11">
    <source>
        <dbReference type="ARBA" id="ARBA00023098"/>
    </source>
</evidence>
<protein>
    <submittedName>
        <fullName evidence="16">Diacylglycerol kinase family protein</fullName>
        <ecNumber evidence="16">2.7.1.-</ecNumber>
    </submittedName>
</protein>
<evidence type="ECO:0000256" key="7">
    <source>
        <dbReference type="ARBA" id="ARBA00022741"/>
    </source>
</evidence>
<evidence type="ECO:0000256" key="3">
    <source>
        <dbReference type="ARBA" id="ARBA00022475"/>
    </source>
</evidence>
<dbReference type="EMBL" id="JASJEX010000001">
    <property type="protein sequence ID" value="MDJ1128917.1"/>
    <property type="molecule type" value="Genomic_DNA"/>
</dbReference>
<keyword evidence="11" id="KW-0443">Lipid metabolism</keyword>
<dbReference type="InterPro" id="IPR000829">
    <property type="entry name" value="DAGK"/>
</dbReference>
<keyword evidence="12 15" id="KW-0472">Membrane</keyword>
<dbReference type="RefSeq" id="WP_283712554.1">
    <property type="nucleotide sequence ID" value="NZ_JASJEW010000001.1"/>
</dbReference>
<evidence type="ECO:0000256" key="1">
    <source>
        <dbReference type="ARBA" id="ARBA00004651"/>
    </source>
</evidence>
<evidence type="ECO:0000256" key="4">
    <source>
        <dbReference type="ARBA" id="ARBA00022516"/>
    </source>
</evidence>
<keyword evidence="8 16" id="KW-0418">Kinase</keyword>
<keyword evidence="7" id="KW-0547">Nucleotide-binding</keyword>
<dbReference type="Pfam" id="PF01219">
    <property type="entry name" value="DAGK_prokar"/>
    <property type="match status" value="1"/>
</dbReference>
<dbReference type="PANTHER" id="PTHR34299:SF1">
    <property type="entry name" value="DIACYLGLYCEROL KINASE"/>
    <property type="match status" value="1"/>
</dbReference>
<evidence type="ECO:0000256" key="13">
    <source>
        <dbReference type="ARBA" id="ARBA00023209"/>
    </source>
</evidence>
<evidence type="ECO:0000256" key="14">
    <source>
        <dbReference type="ARBA" id="ARBA00023264"/>
    </source>
</evidence>
<dbReference type="GO" id="GO:0016301">
    <property type="term" value="F:kinase activity"/>
    <property type="evidence" value="ECO:0007669"/>
    <property type="project" value="UniProtKB-KW"/>
</dbReference>
<dbReference type="EC" id="2.7.1.-" evidence="16"/>